<feature type="region of interest" description="Disordered" evidence="1">
    <location>
        <begin position="62"/>
        <end position="82"/>
    </location>
</feature>
<keyword evidence="3" id="KW-1185">Reference proteome</keyword>
<comment type="caution">
    <text evidence="2">The sequence shown here is derived from an EMBL/GenBank/DDBJ whole genome shotgun (WGS) entry which is preliminary data.</text>
</comment>
<accession>A0A4Q4S0R1</accession>
<dbReference type="AlphaFoldDB" id="A0A4Q4S0R1"/>
<evidence type="ECO:0000313" key="2">
    <source>
        <dbReference type="EMBL" id="RYO63365.1"/>
    </source>
</evidence>
<gene>
    <name evidence="2" type="ORF">AA0113_g6023</name>
</gene>
<organism evidence="2 3">
    <name type="scientific">Alternaria arborescens</name>
    <dbReference type="NCBI Taxonomy" id="156630"/>
    <lineage>
        <taxon>Eukaryota</taxon>
        <taxon>Fungi</taxon>
        <taxon>Dikarya</taxon>
        <taxon>Ascomycota</taxon>
        <taxon>Pezizomycotina</taxon>
        <taxon>Dothideomycetes</taxon>
        <taxon>Pleosporomycetidae</taxon>
        <taxon>Pleosporales</taxon>
        <taxon>Pleosporineae</taxon>
        <taxon>Pleosporaceae</taxon>
        <taxon>Alternaria</taxon>
        <taxon>Alternaria sect. Alternaria</taxon>
    </lineage>
</organism>
<protein>
    <submittedName>
        <fullName evidence="2">Uncharacterized protein</fullName>
    </submittedName>
</protein>
<evidence type="ECO:0000313" key="3">
    <source>
        <dbReference type="Proteomes" id="UP000293823"/>
    </source>
</evidence>
<proteinExistence type="predicted"/>
<dbReference type="EMBL" id="PEJP01000021">
    <property type="protein sequence ID" value="RYO63365.1"/>
    <property type="molecule type" value="Genomic_DNA"/>
</dbReference>
<name>A0A4Q4S0R1_9PLEO</name>
<dbReference type="OrthoDB" id="3938123at2759"/>
<sequence length="307" mass="34942">MNATNTPLAVVQEFNDLMEHMRVFMDRAGQPLNDLPVDQQHKDTLYRWNILCGRIQDSAIMDDGEEVPPRKKPRNAAANNSKSRLNPWKRIMDLAALPDLPVAVHEHLTKHGAAAAPYLNYRSAKHEVLQLSSEQTGDAFMSRYQWTAWRMGQQDQCGILILFGHLFWFDLVQIIRPQGNGRVGETMEEKLRGLLRDVVSDEHNGGLQLETAMDNISEWSLRGKKLNQLCRLYNPGLVFFLHKQFSSDFLDHKFTGSGTNFTTAMAHLEVLGLGSKLRDTEIGKLAVNIREWMIAPFKEAWAQRSSS</sequence>
<evidence type="ECO:0000256" key="1">
    <source>
        <dbReference type="SAM" id="MobiDB-lite"/>
    </source>
</evidence>
<reference evidence="3" key="1">
    <citation type="journal article" date="2019" name="bioRxiv">
        <title>Genomics, evolutionary history and diagnostics of the Alternaria alternata species group including apple and Asian pear pathotypes.</title>
        <authorList>
            <person name="Armitage A.D."/>
            <person name="Cockerton H.M."/>
            <person name="Sreenivasaprasad S."/>
            <person name="Woodhall J.W."/>
            <person name="Lane C.R."/>
            <person name="Harrison R.J."/>
            <person name="Clarkson J.P."/>
        </authorList>
    </citation>
    <scope>NUCLEOTIDE SEQUENCE [LARGE SCALE GENOMIC DNA]</scope>
    <source>
        <strain evidence="3">RGR 97.0016</strain>
    </source>
</reference>
<dbReference type="Proteomes" id="UP000293823">
    <property type="component" value="Unassembled WGS sequence"/>
</dbReference>